<sequence length="184" mass="21364">MSTDQEKSFTATLSTRFGSPHFPKLTYGKTIRTKRPDYEFFSFDHYTDVSDYLFLKPEIAPDALTFYFRCLNDYYTLYIFTHGVYYYMTLSNENNDFLNAYTPNDGDQTTFNLLDAKGKIITLDQLDNDTPTVRIQTRGGNLLRAGLSRNPYDSKVGTFVRINQNRSSAILDFKLNILQRNVPY</sequence>
<reference evidence="1 2" key="1">
    <citation type="submission" date="2023-02" db="EMBL/GenBank/DDBJ databases">
        <title>Evolution of Hrp T3SS in non-pathogenic Pseudomonas fluorescens.</title>
        <authorList>
            <person name="Liao K."/>
            <person name="Wei H."/>
            <person name="Gu Y."/>
        </authorList>
    </citation>
    <scope>NUCLEOTIDE SEQUENCE [LARGE SCALE GENOMIC DNA]</scope>
    <source>
        <strain evidence="1 2">FP607</strain>
    </source>
</reference>
<proteinExistence type="predicted"/>
<name>A0ABY9GUQ0_9PSED</name>
<gene>
    <name evidence="1" type="ORF">PSH88_04225</name>
</gene>
<keyword evidence="2" id="KW-1185">Reference proteome</keyword>
<evidence type="ECO:0000313" key="1">
    <source>
        <dbReference type="EMBL" id="WLI19266.1"/>
    </source>
</evidence>
<dbReference type="EMBL" id="CP117430">
    <property type="protein sequence ID" value="WLI19266.1"/>
    <property type="molecule type" value="Genomic_DNA"/>
</dbReference>
<protein>
    <submittedName>
        <fullName evidence="1">Uncharacterized protein</fullName>
    </submittedName>
</protein>
<organism evidence="1 2">
    <name type="scientific">Pseudomonas wuhanensis</name>
    <dbReference type="NCBI Taxonomy" id="2954098"/>
    <lineage>
        <taxon>Bacteria</taxon>
        <taxon>Pseudomonadati</taxon>
        <taxon>Pseudomonadota</taxon>
        <taxon>Gammaproteobacteria</taxon>
        <taxon>Pseudomonadales</taxon>
        <taxon>Pseudomonadaceae</taxon>
        <taxon>Pseudomonas</taxon>
    </lineage>
</organism>
<accession>A0ABY9GUQ0</accession>
<dbReference type="RefSeq" id="WP_305425062.1">
    <property type="nucleotide sequence ID" value="NZ_CP117430.1"/>
</dbReference>
<evidence type="ECO:0000313" key="2">
    <source>
        <dbReference type="Proteomes" id="UP001230768"/>
    </source>
</evidence>
<dbReference type="Proteomes" id="UP001230768">
    <property type="component" value="Chromosome"/>
</dbReference>